<dbReference type="RefSeq" id="XP_013412742.1">
    <property type="nucleotide sequence ID" value="XM_013557288.1"/>
</dbReference>
<dbReference type="PRINTS" id="PR00081">
    <property type="entry name" value="GDHRDH"/>
</dbReference>
<dbReference type="PANTHER" id="PTHR43157:SF31">
    <property type="entry name" value="PHOSPHATIDYLINOSITOL-GLYCAN BIOSYNTHESIS CLASS F PROTEIN"/>
    <property type="match status" value="1"/>
</dbReference>
<evidence type="ECO:0000256" key="2">
    <source>
        <dbReference type="RuleBase" id="RU000363"/>
    </source>
</evidence>
<comment type="similarity">
    <text evidence="2">Belongs to the short-chain dehydrogenases/reductases (SDR) family.</text>
</comment>
<dbReference type="SUPFAM" id="SSF51735">
    <property type="entry name" value="NAD(P)-binding Rossmann-fold domains"/>
    <property type="match status" value="1"/>
</dbReference>
<sequence length="335" mass="37012">MGSKFGSWNFTDTEYITEPLIPLCIVGAGVVAVVLIKRYTSGGVCRSTARLEGKTVVITGANTGIGKETAIDLAKRGARVILACRDMEKGSQALKEVCDASGSPHNVALYHLDLASLKSVRKCADEILKSEDKINILINNAGVMMCPYTKTEDGFEMQFGTNHLGHFLFTHLLLDRIKTSAPSRIVNVSSVAHSFGKMNFEDLMSEKKYNSITAYGQSKLANILFTRELARKLEGTGVTVYALHPGAVKTELARHTVFDSQIFKFLFFPLIWLLWKNSWQGAQTSIYCAVAEELEGISGKYYSDCAEKKTSRLAQNDDDARKLWEISEKLVGMKS</sequence>
<dbReference type="FunCoup" id="A0A1S3JQV8">
    <property type="interactions" value="427"/>
</dbReference>
<dbReference type="InParanoid" id="A0A1S3JQV8"/>
<accession>A0A1S3JQV8</accession>
<gene>
    <name evidence="5" type="primary">LOC106175349</name>
</gene>
<dbReference type="Gene3D" id="3.40.50.720">
    <property type="entry name" value="NAD(P)-binding Rossmann-like Domain"/>
    <property type="match status" value="1"/>
</dbReference>
<keyword evidence="3" id="KW-0812">Transmembrane</keyword>
<dbReference type="GeneID" id="106175349"/>
<dbReference type="PANTHER" id="PTHR43157">
    <property type="entry name" value="PHOSPHATIDYLINOSITOL-GLYCAN BIOSYNTHESIS CLASS F PROTEIN-RELATED"/>
    <property type="match status" value="1"/>
</dbReference>
<keyword evidence="4" id="KW-1185">Reference proteome</keyword>
<protein>
    <submittedName>
        <fullName evidence="5">Retinol dehydrogenase 12</fullName>
    </submittedName>
</protein>
<dbReference type="OMA" id="NPWEGAQ"/>
<dbReference type="OrthoDB" id="191139at2759"/>
<dbReference type="InterPro" id="IPR036291">
    <property type="entry name" value="NAD(P)-bd_dom_sf"/>
</dbReference>
<organism evidence="4 5">
    <name type="scientific">Lingula anatina</name>
    <name type="common">Brachiopod</name>
    <name type="synonym">Lingula unguis</name>
    <dbReference type="NCBI Taxonomy" id="7574"/>
    <lineage>
        <taxon>Eukaryota</taxon>
        <taxon>Metazoa</taxon>
        <taxon>Spiralia</taxon>
        <taxon>Lophotrochozoa</taxon>
        <taxon>Brachiopoda</taxon>
        <taxon>Linguliformea</taxon>
        <taxon>Lingulata</taxon>
        <taxon>Lingulida</taxon>
        <taxon>Linguloidea</taxon>
        <taxon>Lingulidae</taxon>
        <taxon>Lingula</taxon>
    </lineage>
</organism>
<keyword evidence="1" id="KW-0560">Oxidoreductase</keyword>
<keyword evidence="3" id="KW-1133">Transmembrane helix</keyword>
<dbReference type="NCBIfam" id="NF004846">
    <property type="entry name" value="PRK06197.1"/>
    <property type="match status" value="1"/>
</dbReference>
<dbReference type="STRING" id="7574.A0A1S3JQV8"/>
<dbReference type="InterPro" id="IPR002347">
    <property type="entry name" value="SDR_fam"/>
</dbReference>
<feature type="transmembrane region" description="Helical" evidence="3">
    <location>
        <begin position="20"/>
        <end position="36"/>
    </location>
</feature>
<dbReference type="Pfam" id="PF00106">
    <property type="entry name" value="adh_short"/>
    <property type="match status" value="1"/>
</dbReference>
<name>A0A1S3JQV8_LINAN</name>
<evidence type="ECO:0000313" key="5">
    <source>
        <dbReference type="RefSeq" id="XP_013412742.1"/>
    </source>
</evidence>
<dbReference type="KEGG" id="lak:106175349"/>
<evidence type="ECO:0000256" key="1">
    <source>
        <dbReference type="ARBA" id="ARBA00023002"/>
    </source>
</evidence>
<keyword evidence="3" id="KW-0472">Membrane</keyword>
<dbReference type="GO" id="GO:0016491">
    <property type="term" value="F:oxidoreductase activity"/>
    <property type="evidence" value="ECO:0007669"/>
    <property type="project" value="UniProtKB-KW"/>
</dbReference>
<dbReference type="Proteomes" id="UP000085678">
    <property type="component" value="Unplaced"/>
</dbReference>
<reference evidence="5" key="1">
    <citation type="submission" date="2025-08" db="UniProtKB">
        <authorList>
            <consortium name="RefSeq"/>
        </authorList>
    </citation>
    <scope>IDENTIFICATION</scope>
    <source>
        <tissue evidence="5">Gonads</tissue>
    </source>
</reference>
<dbReference type="PRINTS" id="PR00080">
    <property type="entry name" value="SDRFAMILY"/>
</dbReference>
<proteinExistence type="inferred from homology"/>
<evidence type="ECO:0000256" key="3">
    <source>
        <dbReference type="SAM" id="Phobius"/>
    </source>
</evidence>
<evidence type="ECO:0000313" key="4">
    <source>
        <dbReference type="Proteomes" id="UP000085678"/>
    </source>
</evidence>
<dbReference type="FunFam" id="3.40.50.720:FF:000353">
    <property type="entry name" value="WW domain-containing oxidoreductase"/>
    <property type="match status" value="1"/>
</dbReference>
<dbReference type="AlphaFoldDB" id="A0A1S3JQV8"/>